<dbReference type="Pfam" id="PF01809">
    <property type="entry name" value="YidD"/>
    <property type="match status" value="1"/>
</dbReference>
<protein>
    <recommendedName>
        <fullName evidence="3">Membrane protein insertion efficiency factor</fullName>
    </recommendedName>
</protein>
<sequence length="126" mass="13919">MTFLSRRRDRKKRPRELPCCDLLDGCDCAWLLFVPGLLRLVGTRTPPGRARAAAGTAARAGGAAIRGYQRWLSPRLPTRCRHVPTCSVYGAAVVERYGLWSGSRLTAERLGRCRPTVPYGTLDPPP</sequence>
<dbReference type="RefSeq" id="WP_189170108.1">
    <property type="nucleotide sequence ID" value="NZ_BMQB01000004.1"/>
</dbReference>
<dbReference type="AlphaFoldDB" id="A0A8J3BAU3"/>
<dbReference type="PANTHER" id="PTHR33383">
    <property type="entry name" value="MEMBRANE PROTEIN INSERTION EFFICIENCY FACTOR-RELATED"/>
    <property type="match status" value="1"/>
</dbReference>
<accession>A0A8J3BAU3</accession>
<gene>
    <name evidence="1" type="ORF">GCM10010123_23400</name>
</gene>
<reference evidence="1" key="2">
    <citation type="submission" date="2020-09" db="EMBL/GenBank/DDBJ databases">
        <authorList>
            <person name="Sun Q."/>
            <person name="Ohkuma M."/>
        </authorList>
    </citation>
    <scope>NUCLEOTIDE SEQUENCE</scope>
    <source>
        <strain evidence="1">JCM 3090</strain>
    </source>
</reference>
<evidence type="ECO:0008006" key="3">
    <source>
        <dbReference type="Google" id="ProtNLM"/>
    </source>
</evidence>
<organism evidence="1 2">
    <name type="scientific">Pilimelia anulata</name>
    <dbReference type="NCBI Taxonomy" id="53371"/>
    <lineage>
        <taxon>Bacteria</taxon>
        <taxon>Bacillati</taxon>
        <taxon>Actinomycetota</taxon>
        <taxon>Actinomycetes</taxon>
        <taxon>Micromonosporales</taxon>
        <taxon>Micromonosporaceae</taxon>
        <taxon>Pilimelia</taxon>
    </lineage>
</organism>
<dbReference type="EMBL" id="BMQB01000004">
    <property type="protein sequence ID" value="GGJ92819.1"/>
    <property type="molecule type" value="Genomic_DNA"/>
</dbReference>
<name>A0A8J3BAU3_9ACTN</name>
<dbReference type="Proteomes" id="UP000649739">
    <property type="component" value="Unassembled WGS sequence"/>
</dbReference>
<reference evidence="1" key="1">
    <citation type="journal article" date="2014" name="Int. J. Syst. Evol. Microbiol.">
        <title>Complete genome sequence of Corynebacterium casei LMG S-19264T (=DSM 44701T), isolated from a smear-ripened cheese.</title>
        <authorList>
            <consortium name="US DOE Joint Genome Institute (JGI-PGF)"/>
            <person name="Walter F."/>
            <person name="Albersmeier A."/>
            <person name="Kalinowski J."/>
            <person name="Ruckert C."/>
        </authorList>
    </citation>
    <scope>NUCLEOTIDE SEQUENCE</scope>
    <source>
        <strain evidence="1">JCM 3090</strain>
    </source>
</reference>
<comment type="caution">
    <text evidence="1">The sequence shown here is derived from an EMBL/GenBank/DDBJ whole genome shotgun (WGS) entry which is preliminary data.</text>
</comment>
<keyword evidence="2" id="KW-1185">Reference proteome</keyword>
<dbReference type="SMART" id="SM01234">
    <property type="entry name" value="Haemolytic"/>
    <property type="match status" value="1"/>
</dbReference>
<evidence type="ECO:0000313" key="2">
    <source>
        <dbReference type="Proteomes" id="UP000649739"/>
    </source>
</evidence>
<dbReference type="PANTHER" id="PTHR33383:SF1">
    <property type="entry name" value="MEMBRANE PROTEIN INSERTION EFFICIENCY FACTOR-RELATED"/>
    <property type="match status" value="1"/>
</dbReference>
<proteinExistence type="predicted"/>
<dbReference type="NCBIfam" id="TIGR00278">
    <property type="entry name" value="membrane protein insertion efficiency factor YidD"/>
    <property type="match status" value="1"/>
</dbReference>
<evidence type="ECO:0000313" key="1">
    <source>
        <dbReference type="EMBL" id="GGJ92819.1"/>
    </source>
</evidence>
<dbReference type="InterPro" id="IPR002696">
    <property type="entry name" value="Membr_insert_effic_factor_YidD"/>
</dbReference>